<evidence type="ECO:0000256" key="11">
    <source>
        <dbReference type="ARBA" id="ARBA00023303"/>
    </source>
</evidence>
<reference evidence="14 15" key="1">
    <citation type="submission" date="2017-03" db="EMBL/GenBank/DDBJ databases">
        <title>Lifting the veil on microbial sulfur biogeochemistry in mining wastewaters.</title>
        <authorList>
            <person name="Kantor R.S."/>
            <person name="Colenbrander Nelson T."/>
            <person name="Marshall S."/>
            <person name="Bennett D."/>
            <person name="Apte S."/>
            <person name="Camacho D."/>
            <person name="Thomas B.C."/>
            <person name="Warren L.A."/>
            <person name="Banfield J.F."/>
        </authorList>
    </citation>
    <scope>NUCLEOTIDE SEQUENCE [LARGE SCALE GENOMIC DNA]</scope>
    <source>
        <strain evidence="14">32-69-9</strain>
    </source>
</reference>
<name>A0A258FUN3_9CAUL</name>
<comment type="catalytic activity">
    <reaction evidence="12">
        <text>K(+)(in) = K(+)(out)</text>
        <dbReference type="Rhea" id="RHEA:29463"/>
        <dbReference type="ChEBI" id="CHEBI:29103"/>
    </reaction>
</comment>
<keyword evidence="10 13" id="KW-0472">Membrane</keyword>
<evidence type="ECO:0000256" key="12">
    <source>
        <dbReference type="ARBA" id="ARBA00034430"/>
    </source>
</evidence>
<evidence type="ECO:0000256" key="4">
    <source>
        <dbReference type="ARBA" id="ARBA00022538"/>
    </source>
</evidence>
<evidence type="ECO:0000256" key="3">
    <source>
        <dbReference type="ARBA" id="ARBA00022448"/>
    </source>
</evidence>
<protein>
    <recommendedName>
        <fullName evidence="16">Transglutaminase</fullName>
    </recommendedName>
</protein>
<feature type="transmembrane region" description="Helical" evidence="13">
    <location>
        <begin position="77"/>
        <end position="95"/>
    </location>
</feature>
<evidence type="ECO:0000256" key="10">
    <source>
        <dbReference type="ARBA" id="ARBA00023136"/>
    </source>
</evidence>
<keyword evidence="9" id="KW-0406">Ion transport</keyword>
<dbReference type="InterPro" id="IPR010617">
    <property type="entry name" value="TMEM175-like"/>
</dbReference>
<evidence type="ECO:0000313" key="14">
    <source>
        <dbReference type="EMBL" id="OYX35877.1"/>
    </source>
</evidence>
<keyword evidence="11" id="KW-0407">Ion channel</keyword>
<feature type="transmembrane region" description="Helical" evidence="13">
    <location>
        <begin position="12"/>
        <end position="32"/>
    </location>
</feature>
<keyword evidence="5 13" id="KW-0812">Transmembrane</keyword>
<comment type="similarity">
    <text evidence="2">Belongs to the TMEM175 family.</text>
</comment>
<evidence type="ECO:0000256" key="9">
    <source>
        <dbReference type="ARBA" id="ARBA00023065"/>
    </source>
</evidence>
<gene>
    <name evidence="14" type="ORF">B7Z01_00755</name>
</gene>
<dbReference type="GO" id="GO:0016020">
    <property type="term" value="C:membrane"/>
    <property type="evidence" value="ECO:0007669"/>
    <property type="project" value="UniProtKB-SubCell"/>
</dbReference>
<dbReference type="GO" id="GO:0015252">
    <property type="term" value="F:proton channel activity"/>
    <property type="evidence" value="ECO:0007669"/>
    <property type="project" value="InterPro"/>
</dbReference>
<evidence type="ECO:0000256" key="6">
    <source>
        <dbReference type="ARBA" id="ARBA00022826"/>
    </source>
</evidence>
<keyword evidence="7" id="KW-0630">Potassium</keyword>
<dbReference type="EMBL" id="NCEB01000002">
    <property type="protein sequence ID" value="OYX35877.1"/>
    <property type="molecule type" value="Genomic_DNA"/>
</dbReference>
<proteinExistence type="inferred from homology"/>
<comment type="subcellular location">
    <subcellularLocation>
        <location evidence="1">Membrane</location>
        <topology evidence="1">Multi-pass membrane protein</topology>
    </subcellularLocation>
</comment>
<keyword evidence="6" id="KW-0631">Potassium channel</keyword>
<sequence>MADAKLDMARRLDAFVDAAFAFAVTLLIAGGGDPPGSLTELKAVALRAPAYAASFALIAMFWLGYRDLGRLWPTRDRLSTALSLGVVFLVLLYVFPLRLMVESAFHALSGGRLPGGELAGSFVEVRDLYLIYSSGFLVLSGLFAALYGHHLRLRPITRAQASDGRSWLINWTILMSVALLSVLTAALAPPRIAVWAGGMVYMLIPLAIGVASWLEERKASGHPATVDTDGSTP</sequence>
<keyword evidence="4" id="KW-0633">Potassium transport</keyword>
<keyword evidence="3" id="KW-0813">Transport</keyword>
<dbReference type="Pfam" id="PF06736">
    <property type="entry name" value="TMEM175"/>
    <property type="match status" value="1"/>
</dbReference>
<evidence type="ECO:0000256" key="13">
    <source>
        <dbReference type="SAM" id="Phobius"/>
    </source>
</evidence>
<dbReference type="AlphaFoldDB" id="A0A258FUN3"/>
<evidence type="ECO:0000313" key="15">
    <source>
        <dbReference type="Proteomes" id="UP000215595"/>
    </source>
</evidence>
<accession>A0A258FUN3</accession>
<feature type="transmembrane region" description="Helical" evidence="13">
    <location>
        <begin position="194"/>
        <end position="214"/>
    </location>
</feature>
<evidence type="ECO:0000256" key="8">
    <source>
        <dbReference type="ARBA" id="ARBA00022989"/>
    </source>
</evidence>
<comment type="caution">
    <text evidence="14">The sequence shown here is derived from an EMBL/GenBank/DDBJ whole genome shotgun (WGS) entry which is preliminary data.</text>
</comment>
<feature type="transmembrane region" description="Helical" evidence="13">
    <location>
        <begin position="44"/>
        <end position="65"/>
    </location>
</feature>
<organism evidence="14 15">
    <name type="scientific">Brevundimonas subvibrioides</name>
    <dbReference type="NCBI Taxonomy" id="74313"/>
    <lineage>
        <taxon>Bacteria</taxon>
        <taxon>Pseudomonadati</taxon>
        <taxon>Pseudomonadota</taxon>
        <taxon>Alphaproteobacteria</taxon>
        <taxon>Caulobacterales</taxon>
        <taxon>Caulobacteraceae</taxon>
        <taxon>Brevundimonas</taxon>
    </lineage>
</organism>
<feature type="transmembrane region" description="Helical" evidence="13">
    <location>
        <begin position="129"/>
        <end position="147"/>
    </location>
</feature>
<keyword evidence="8 13" id="KW-1133">Transmembrane helix</keyword>
<feature type="transmembrane region" description="Helical" evidence="13">
    <location>
        <begin position="168"/>
        <end position="188"/>
    </location>
</feature>
<evidence type="ECO:0000256" key="1">
    <source>
        <dbReference type="ARBA" id="ARBA00004141"/>
    </source>
</evidence>
<dbReference type="Proteomes" id="UP000215595">
    <property type="component" value="Unassembled WGS sequence"/>
</dbReference>
<evidence type="ECO:0000256" key="7">
    <source>
        <dbReference type="ARBA" id="ARBA00022958"/>
    </source>
</evidence>
<evidence type="ECO:0000256" key="2">
    <source>
        <dbReference type="ARBA" id="ARBA00006920"/>
    </source>
</evidence>
<evidence type="ECO:0008006" key="16">
    <source>
        <dbReference type="Google" id="ProtNLM"/>
    </source>
</evidence>
<dbReference type="GO" id="GO:0005267">
    <property type="term" value="F:potassium channel activity"/>
    <property type="evidence" value="ECO:0007669"/>
    <property type="project" value="UniProtKB-KW"/>
</dbReference>
<evidence type="ECO:0000256" key="5">
    <source>
        <dbReference type="ARBA" id="ARBA00022692"/>
    </source>
</evidence>